<evidence type="ECO:0000313" key="9">
    <source>
        <dbReference type="EMBL" id="KAK4478982.1"/>
    </source>
</evidence>
<protein>
    <recommendedName>
        <fullName evidence="8">Major facilitator superfamily (MFS) profile domain-containing protein</fullName>
    </recommendedName>
</protein>
<feature type="transmembrane region" description="Helical" evidence="7">
    <location>
        <begin position="700"/>
        <end position="722"/>
    </location>
</feature>
<evidence type="ECO:0000256" key="3">
    <source>
        <dbReference type="ARBA" id="ARBA00022692"/>
    </source>
</evidence>
<dbReference type="PROSITE" id="PS50850">
    <property type="entry name" value="MFS"/>
    <property type="match status" value="2"/>
</dbReference>
<feature type="domain" description="Major facilitator superfamily (MFS) profile" evidence="8">
    <location>
        <begin position="27"/>
        <end position="396"/>
    </location>
</feature>
<evidence type="ECO:0000256" key="2">
    <source>
        <dbReference type="ARBA" id="ARBA00022448"/>
    </source>
</evidence>
<feature type="transmembrane region" description="Helical" evidence="7">
    <location>
        <begin position="253"/>
        <end position="271"/>
    </location>
</feature>
<dbReference type="PANTHER" id="PTHR23511">
    <property type="entry name" value="SYNAPTIC VESICLE GLYCOPROTEIN 2"/>
    <property type="match status" value="1"/>
</dbReference>
<feature type="transmembrane region" description="Helical" evidence="7">
    <location>
        <begin position="312"/>
        <end position="335"/>
    </location>
</feature>
<dbReference type="InterPro" id="IPR011701">
    <property type="entry name" value="MFS"/>
</dbReference>
<keyword evidence="4 7" id="KW-1133">Transmembrane helix</keyword>
<feature type="transmembrane region" description="Helical" evidence="7">
    <location>
        <begin position="817"/>
        <end position="836"/>
    </location>
</feature>
<proteinExistence type="inferred from homology"/>
<keyword evidence="10" id="KW-1185">Reference proteome</keyword>
<feature type="transmembrane region" description="Helical" evidence="7">
    <location>
        <begin position="789"/>
        <end position="811"/>
    </location>
</feature>
<evidence type="ECO:0000256" key="5">
    <source>
        <dbReference type="ARBA" id="ARBA00023136"/>
    </source>
</evidence>
<dbReference type="Pfam" id="PF07690">
    <property type="entry name" value="MFS_1"/>
    <property type="match status" value="1"/>
</dbReference>
<dbReference type="Gene3D" id="1.20.1250.20">
    <property type="entry name" value="MFS general substrate transporter like domains"/>
    <property type="match status" value="3"/>
</dbReference>
<feature type="transmembrane region" description="Helical" evidence="7">
    <location>
        <begin position="180"/>
        <end position="199"/>
    </location>
</feature>
<evidence type="ECO:0000256" key="1">
    <source>
        <dbReference type="ARBA" id="ARBA00004141"/>
    </source>
</evidence>
<reference evidence="9 10" key="1">
    <citation type="journal article" date="2023" name="bioRxiv">
        <title>Genome report: Whole genome sequence and annotation of Penstemon davidsonii.</title>
        <authorList>
            <person name="Ostevik K.L."/>
            <person name="Alabady M."/>
            <person name="Zhang M."/>
            <person name="Rausher M.D."/>
        </authorList>
    </citation>
    <scope>NUCLEOTIDE SEQUENCE [LARGE SCALE GENOMIC DNA]</scope>
    <source>
        <strain evidence="9">DNT005</strain>
        <tissue evidence="9">Whole leaf</tissue>
    </source>
</reference>
<evidence type="ECO:0000256" key="6">
    <source>
        <dbReference type="ARBA" id="ARBA00044504"/>
    </source>
</evidence>
<feature type="transmembrane region" description="Helical" evidence="7">
    <location>
        <begin position="436"/>
        <end position="456"/>
    </location>
</feature>
<dbReference type="InterPro" id="IPR036259">
    <property type="entry name" value="MFS_trans_sf"/>
</dbReference>
<feature type="transmembrane region" description="Helical" evidence="7">
    <location>
        <begin position="523"/>
        <end position="544"/>
    </location>
</feature>
<feature type="transmembrane region" description="Helical" evidence="7">
    <location>
        <begin position="150"/>
        <end position="173"/>
    </location>
</feature>
<feature type="transmembrane region" description="Helical" evidence="7">
    <location>
        <begin position="118"/>
        <end position="138"/>
    </location>
</feature>
<feature type="transmembrane region" description="Helical" evidence="7">
    <location>
        <begin position="655"/>
        <end position="674"/>
    </location>
</feature>
<keyword evidence="2" id="KW-0813">Transport</keyword>
<dbReference type="SUPFAM" id="SSF103473">
    <property type="entry name" value="MFS general substrate transporter"/>
    <property type="match status" value="2"/>
</dbReference>
<comment type="similarity">
    <text evidence="6">Belongs to the major facilitator superfamily. Phosphate:H(+) symporter (TC 2.A.1.9) family.</text>
</comment>
<feature type="transmembrane region" description="Helical" evidence="7">
    <location>
        <begin position="465"/>
        <end position="484"/>
    </location>
</feature>
<dbReference type="Pfam" id="PF00083">
    <property type="entry name" value="Sugar_tr"/>
    <property type="match status" value="2"/>
</dbReference>
<feature type="transmembrane region" description="Helical" evidence="7">
    <location>
        <begin position="399"/>
        <end position="424"/>
    </location>
</feature>
<feature type="transmembrane region" description="Helical" evidence="7">
    <location>
        <begin position="729"/>
        <end position="747"/>
    </location>
</feature>
<feature type="transmembrane region" description="Helical" evidence="7">
    <location>
        <begin position="277"/>
        <end position="300"/>
    </location>
</feature>
<feature type="transmembrane region" description="Helical" evidence="7">
    <location>
        <begin position="759"/>
        <end position="777"/>
    </location>
</feature>
<dbReference type="InterPro" id="IPR005828">
    <property type="entry name" value="MFS_sugar_transport-like"/>
</dbReference>
<feature type="transmembrane region" description="Helical" evidence="7">
    <location>
        <begin position="224"/>
        <end position="246"/>
    </location>
</feature>
<feature type="transmembrane region" description="Helical" evidence="7">
    <location>
        <begin position="93"/>
        <end position="111"/>
    </location>
</feature>
<feature type="transmembrane region" description="Helical" evidence="7">
    <location>
        <begin position="341"/>
        <end position="361"/>
    </location>
</feature>
<comment type="subcellular location">
    <subcellularLocation>
        <location evidence="1">Membrane</location>
        <topology evidence="1">Multi-pass membrane protein</topology>
    </subcellularLocation>
</comment>
<evidence type="ECO:0000259" key="8">
    <source>
        <dbReference type="PROSITE" id="PS50850"/>
    </source>
</evidence>
<feature type="transmembrane region" description="Helical" evidence="7">
    <location>
        <begin position="550"/>
        <end position="571"/>
    </location>
</feature>
<keyword evidence="3 7" id="KW-0812">Transmembrane</keyword>
<dbReference type="InterPro" id="IPR020846">
    <property type="entry name" value="MFS_dom"/>
</dbReference>
<accession>A0ABR0CQ54</accession>
<evidence type="ECO:0000256" key="4">
    <source>
        <dbReference type="ARBA" id="ARBA00022989"/>
    </source>
</evidence>
<dbReference type="PANTHER" id="PTHR23511:SF5">
    <property type="entry name" value="MAJOR FACILITATOR-TYPE TRANSPORTER HXNZ-RELATED"/>
    <property type="match status" value="1"/>
</dbReference>
<dbReference type="Proteomes" id="UP001291926">
    <property type="component" value="Unassembled WGS sequence"/>
</dbReference>
<gene>
    <name evidence="9" type="ORF">RD792_014489</name>
</gene>
<sequence length="852" mass="92347">MGDHQRLGFTLDEALSSLGFGTFQSLALVFAGIGWFSEAMEMTLLSFIGPAVKSQWSLSPTEESLISTAVFGGMLIGAYLWGFISDTYGRRTGIRGVVVVVAGAGFLSAFSPNYISLVILRCLLGFGVAGGHVFGSWFLEFIPSSNRGAWMLSMLVFWILGELFEASLAWLIMPRLGWRWLLALSSIPSFLAVIFSTFIPESPSGHSLCGSIITLSENVQDVSLYRNVLITCSAEIPGLVIATVLMDRVGRKLTMESLSILTVILLIPLTFHQNEIVTTSLLFGARMLLFAALSSLTIYAKEVYPTSIRASGSGLATSVGRIGGMICPLVAVGLVRGCHQTIAVVLFGIVIIISGICVLFFPFETKGRGLEDIMADSNPVYTLDEALTTIGFGKYQGLLLAYGGLGWIAEAMEMMILSFIGSAVQSEWNLSPGEKSFISTAVFAGMLVGAFSWGAISDTYGRKKGILGVASITAIAGLLSAFSPNYTSLIIIRCIAGVGLGGMHIFTSWFLEFVPTPNRGAWMIVFSSFWTLGTIFEAGLAWIIMPVFGWRWLVALSSIPSFIVLLFYVLTPESPRYLYTKGKIDEARIVLKKAALLNGTILQNGTLVSDQFEDHETTTSENTHLLSQKEKTNNYETSSSSLSILFSSRLIRTNLLLWFLYFGNTFSYYGIILLTSELSSGQSKCTTITLNSEKSQNASLYVDVFVTSLAELPGLVLSTFIVDRVGRKPSMVLMFVLGFVLLLPLMVHRNEILTTTLLFGARTFISATFVVACIYAPEVYPTSARTTGVGIATAIGRIGGMICPLVAVGLVNGCHQASAIVLFEITILLSGLSVWLSPFETNRRNLADTIVL</sequence>
<evidence type="ECO:0000256" key="7">
    <source>
        <dbReference type="SAM" id="Phobius"/>
    </source>
</evidence>
<feature type="domain" description="Major facilitator superfamily (MFS) profile" evidence="8">
    <location>
        <begin position="399"/>
        <end position="842"/>
    </location>
</feature>
<dbReference type="EMBL" id="JAYDYQ010002687">
    <property type="protein sequence ID" value="KAK4478982.1"/>
    <property type="molecule type" value="Genomic_DNA"/>
</dbReference>
<feature type="transmembrane region" description="Helical" evidence="7">
    <location>
        <begin position="490"/>
        <end position="511"/>
    </location>
</feature>
<comment type="caution">
    <text evidence="9">The sequence shown here is derived from an EMBL/GenBank/DDBJ whole genome shotgun (WGS) entry which is preliminary data.</text>
</comment>
<keyword evidence="5 7" id="KW-0472">Membrane</keyword>
<name>A0ABR0CQ54_9LAMI</name>
<organism evidence="9 10">
    <name type="scientific">Penstemon davidsonii</name>
    <dbReference type="NCBI Taxonomy" id="160366"/>
    <lineage>
        <taxon>Eukaryota</taxon>
        <taxon>Viridiplantae</taxon>
        <taxon>Streptophyta</taxon>
        <taxon>Embryophyta</taxon>
        <taxon>Tracheophyta</taxon>
        <taxon>Spermatophyta</taxon>
        <taxon>Magnoliopsida</taxon>
        <taxon>eudicotyledons</taxon>
        <taxon>Gunneridae</taxon>
        <taxon>Pentapetalae</taxon>
        <taxon>asterids</taxon>
        <taxon>lamiids</taxon>
        <taxon>Lamiales</taxon>
        <taxon>Plantaginaceae</taxon>
        <taxon>Cheloneae</taxon>
        <taxon>Penstemon</taxon>
    </lineage>
</organism>
<feature type="transmembrane region" description="Helical" evidence="7">
    <location>
        <begin position="26"/>
        <end position="52"/>
    </location>
</feature>
<evidence type="ECO:0000313" key="10">
    <source>
        <dbReference type="Proteomes" id="UP001291926"/>
    </source>
</evidence>
<feature type="transmembrane region" description="Helical" evidence="7">
    <location>
        <begin position="64"/>
        <end position="81"/>
    </location>
</feature>